<evidence type="ECO:0000313" key="4">
    <source>
        <dbReference type="Proteomes" id="UP000265715"/>
    </source>
</evidence>
<keyword evidence="4" id="KW-1185">Reference proteome</keyword>
<organism evidence="3 4">
    <name type="scientific">Calidithermus terrae</name>
    <dbReference type="NCBI Taxonomy" id="1408545"/>
    <lineage>
        <taxon>Bacteria</taxon>
        <taxon>Thermotogati</taxon>
        <taxon>Deinococcota</taxon>
        <taxon>Deinococci</taxon>
        <taxon>Thermales</taxon>
        <taxon>Thermaceae</taxon>
        <taxon>Calidithermus</taxon>
    </lineage>
</organism>
<reference evidence="3 4" key="1">
    <citation type="submission" date="2018-08" db="EMBL/GenBank/DDBJ databases">
        <title>Meiothermus terrae DSM 26712 genome sequencing project.</title>
        <authorList>
            <person name="Da Costa M.S."/>
            <person name="Albuquerque L."/>
            <person name="Raposo P."/>
            <person name="Froufe H.J.C."/>
            <person name="Barroso C.S."/>
            <person name="Egas C."/>
        </authorList>
    </citation>
    <scope>NUCLEOTIDE SEQUENCE [LARGE SCALE GENOMIC DNA]</scope>
    <source>
        <strain evidence="3 4">DSM 26712</strain>
    </source>
</reference>
<sequence length="444" mass="47858">MTQPGAFAPRARGGGVTLRHALRLWLWGLVLVVSAAWASPAQDLFDQAMNLLITRYAGISATPPSALQPKYQARLSELCQGQADCPYDKAVAVLGELVGELADAHTRYLSPERLREVQRVFQGAESERPGLGASLRAVEGLEGLLVLEVFDQSPAQQAGLRRGDRVVAVNRQPLPAANAERAAFLEARVAEGGPLVLEVLRAGARLELTLTPQRFSLRQLPSLSLLEDGVAVLRIPSFATPGTGRRVHTLVGDALERGARAVIVDLRDNSGGSAQECQSAAGAFVGETYRKFQSASSTVEWSFRNGVWYSREGGQERARFLFEPVRWQGPVVVIVNGRSASCAEYFAFDLQDAGYPVVGEPTRGVANTSTGFFLLPNGGGLQISVSRALRADGSLYPDRLTPNVLVPDDLKALAEGRDVLMERALEQLRVPAHVGRRGVAVVYS</sequence>
<dbReference type="PANTHER" id="PTHR32060">
    <property type="entry name" value="TAIL-SPECIFIC PROTEASE"/>
    <property type="match status" value="1"/>
</dbReference>
<dbReference type="OrthoDB" id="7314861at2"/>
<dbReference type="Pfam" id="PF17820">
    <property type="entry name" value="PDZ_6"/>
    <property type="match status" value="1"/>
</dbReference>
<dbReference type="EC" id="3.4.21.102" evidence="3"/>
<dbReference type="SMART" id="SM00245">
    <property type="entry name" value="TSPc"/>
    <property type="match status" value="1"/>
</dbReference>
<dbReference type="InterPro" id="IPR041489">
    <property type="entry name" value="PDZ_6"/>
</dbReference>
<dbReference type="RefSeq" id="WP_119314624.1">
    <property type="nucleotide sequence ID" value="NZ_QXDL01000048.1"/>
</dbReference>
<comment type="caution">
    <text evidence="3">The sequence shown here is derived from an EMBL/GenBank/DDBJ whole genome shotgun (WGS) entry which is preliminary data.</text>
</comment>
<dbReference type="AlphaFoldDB" id="A0A399ERV7"/>
<accession>A0A399ERV7</accession>
<name>A0A399ERV7_9DEIN</name>
<dbReference type="PROSITE" id="PS50106">
    <property type="entry name" value="PDZ"/>
    <property type="match status" value="1"/>
</dbReference>
<feature type="domain" description="PDZ" evidence="2">
    <location>
        <begin position="114"/>
        <end position="203"/>
    </location>
</feature>
<keyword evidence="1" id="KW-1133">Transmembrane helix</keyword>
<dbReference type="EMBL" id="QXDL01000048">
    <property type="protein sequence ID" value="RIH86236.1"/>
    <property type="molecule type" value="Genomic_DNA"/>
</dbReference>
<dbReference type="SUPFAM" id="SSF52096">
    <property type="entry name" value="ClpP/crotonase"/>
    <property type="match status" value="1"/>
</dbReference>
<gene>
    <name evidence="3" type="primary">ctpA_2</name>
    <name evidence="3" type="ORF">Mterra_01485</name>
</gene>
<dbReference type="Pfam" id="PF03572">
    <property type="entry name" value="Peptidase_S41"/>
    <property type="match status" value="1"/>
</dbReference>
<dbReference type="InterPro" id="IPR001478">
    <property type="entry name" value="PDZ"/>
</dbReference>
<dbReference type="SMART" id="SM00228">
    <property type="entry name" value="PDZ"/>
    <property type="match status" value="1"/>
</dbReference>
<evidence type="ECO:0000259" key="2">
    <source>
        <dbReference type="PROSITE" id="PS50106"/>
    </source>
</evidence>
<dbReference type="Proteomes" id="UP000265715">
    <property type="component" value="Unassembled WGS sequence"/>
</dbReference>
<evidence type="ECO:0000313" key="3">
    <source>
        <dbReference type="EMBL" id="RIH86236.1"/>
    </source>
</evidence>
<dbReference type="InterPro" id="IPR036034">
    <property type="entry name" value="PDZ_sf"/>
</dbReference>
<dbReference type="GO" id="GO:0006508">
    <property type="term" value="P:proteolysis"/>
    <property type="evidence" value="ECO:0007669"/>
    <property type="project" value="UniProtKB-KW"/>
</dbReference>
<dbReference type="GO" id="GO:0030288">
    <property type="term" value="C:outer membrane-bounded periplasmic space"/>
    <property type="evidence" value="ECO:0007669"/>
    <property type="project" value="TreeGrafter"/>
</dbReference>
<dbReference type="SUPFAM" id="SSF50156">
    <property type="entry name" value="PDZ domain-like"/>
    <property type="match status" value="1"/>
</dbReference>
<protein>
    <submittedName>
        <fullName evidence="3">Carboxy-terminal processing protease CtpA</fullName>
        <ecNumber evidence="3">3.4.21.102</ecNumber>
    </submittedName>
</protein>
<proteinExistence type="predicted"/>
<keyword evidence="3" id="KW-0378">Hydrolase</keyword>
<dbReference type="Gene3D" id="2.30.42.10">
    <property type="match status" value="1"/>
</dbReference>
<keyword evidence="1" id="KW-0812">Transmembrane</keyword>
<dbReference type="InterPro" id="IPR005151">
    <property type="entry name" value="Tail-specific_protease"/>
</dbReference>
<dbReference type="CDD" id="cd06567">
    <property type="entry name" value="Peptidase_S41"/>
    <property type="match status" value="1"/>
</dbReference>
<keyword evidence="3" id="KW-0645">Protease</keyword>
<dbReference type="InterPro" id="IPR029045">
    <property type="entry name" value="ClpP/crotonase-like_dom_sf"/>
</dbReference>
<dbReference type="Gene3D" id="3.90.226.10">
    <property type="entry name" value="2-enoyl-CoA Hydratase, Chain A, domain 1"/>
    <property type="match status" value="1"/>
</dbReference>
<evidence type="ECO:0000256" key="1">
    <source>
        <dbReference type="SAM" id="Phobius"/>
    </source>
</evidence>
<dbReference type="PANTHER" id="PTHR32060:SF30">
    <property type="entry name" value="CARBOXY-TERMINAL PROCESSING PROTEASE CTPA"/>
    <property type="match status" value="1"/>
</dbReference>
<dbReference type="GO" id="GO:0007165">
    <property type="term" value="P:signal transduction"/>
    <property type="evidence" value="ECO:0007669"/>
    <property type="project" value="TreeGrafter"/>
</dbReference>
<feature type="transmembrane region" description="Helical" evidence="1">
    <location>
        <begin position="21"/>
        <end position="39"/>
    </location>
</feature>
<keyword evidence="1" id="KW-0472">Membrane</keyword>
<dbReference type="GO" id="GO:0004252">
    <property type="term" value="F:serine-type endopeptidase activity"/>
    <property type="evidence" value="ECO:0007669"/>
    <property type="project" value="UniProtKB-EC"/>
</dbReference>